<name>A0ABU8VYA7_9BURK</name>
<feature type="transmembrane region" description="Helical" evidence="4">
    <location>
        <begin position="118"/>
        <end position="136"/>
    </location>
</feature>
<evidence type="ECO:0000256" key="1">
    <source>
        <dbReference type="ARBA" id="ARBA00022692"/>
    </source>
</evidence>
<evidence type="ECO:0000259" key="5">
    <source>
        <dbReference type="PROSITE" id="PS50850"/>
    </source>
</evidence>
<dbReference type="Proteomes" id="UP001363010">
    <property type="component" value="Unassembled WGS sequence"/>
</dbReference>
<feature type="transmembrane region" description="Helical" evidence="4">
    <location>
        <begin position="89"/>
        <end position="112"/>
    </location>
</feature>
<keyword evidence="1 4" id="KW-0812">Transmembrane</keyword>
<gene>
    <name evidence="6" type="ORF">WKW80_08065</name>
</gene>
<dbReference type="SUPFAM" id="SSF103473">
    <property type="entry name" value="MFS general substrate transporter"/>
    <property type="match status" value="1"/>
</dbReference>
<evidence type="ECO:0000256" key="3">
    <source>
        <dbReference type="ARBA" id="ARBA00023136"/>
    </source>
</evidence>
<keyword evidence="3 4" id="KW-0472">Membrane</keyword>
<comment type="caution">
    <text evidence="6">The sequence shown here is derived from an EMBL/GenBank/DDBJ whole genome shotgun (WGS) entry which is preliminary data.</text>
</comment>
<dbReference type="PROSITE" id="PS50850">
    <property type="entry name" value="MFS"/>
    <property type="match status" value="1"/>
</dbReference>
<dbReference type="RefSeq" id="WP_340363036.1">
    <property type="nucleotide sequence ID" value="NZ_JBBKZV010000003.1"/>
</dbReference>
<feature type="transmembrane region" description="Helical" evidence="4">
    <location>
        <begin position="20"/>
        <end position="41"/>
    </location>
</feature>
<feature type="transmembrane region" description="Helical" evidence="4">
    <location>
        <begin position="356"/>
        <end position="379"/>
    </location>
</feature>
<dbReference type="EMBL" id="JBBKZV010000003">
    <property type="protein sequence ID" value="MEJ8821991.1"/>
    <property type="molecule type" value="Genomic_DNA"/>
</dbReference>
<feature type="transmembrane region" description="Helical" evidence="4">
    <location>
        <begin position="299"/>
        <end position="316"/>
    </location>
</feature>
<dbReference type="InterPro" id="IPR010645">
    <property type="entry name" value="MFS_4"/>
</dbReference>
<keyword evidence="2 4" id="KW-1133">Transmembrane helix</keyword>
<dbReference type="PANTHER" id="PTHR23537:SF1">
    <property type="entry name" value="SUGAR TRANSPORTER"/>
    <property type="match status" value="1"/>
</dbReference>
<evidence type="ECO:0000313" key="6">
    <source>
        <dbReference type="EMBL" id="MEJ8821991.1"/>
    </source>
</evidence>
<accession>A0ABU8VYA7</accession>
<feature type="transmembrane region" description="Helical" evidence="4">
    <location>
        <begin position="184"/>
        <end position="204"/>
    </location>
</feature>
<feature type="transmembrane region" description="Helical" evidence="4">
    <location>
        <begin position="264"/>
        <end position="287"/>
    </location>
</feature>
<organism evidence="6 7">
    <name type="scientific">Variovorax humicola</name>
    <dbReference type="NCBI Taxonomy" id="1769758"/>
    <lineage>
        <taxon>Bacteria</taxon>
        <taxon>Pseudomonadati</taxon>
        <taxon>Pseudomonadota</taxon>
        <taxon>Betaproteobacteria</taxon>
        <taxon>Burkholderiales</taxon>
        <taxon>Comamonadaceae</taxon>
        <taxon>Variovorax</taxon>
    </lineage>
</organism>
<reference evidence="6 7" key="1">
    <citation type="submission" date="2024-03" db="EMBL/GenBank/DDBJ databases">
        <title>Novel species of the genus Variovorax.</title>
        <authorList>
            <person name="Liu Q."/>
            <person name="Xin Y.-H."/>
        </authorList>
    </citation>
    <scope>NUCLEOTIDE SEQUENCE [LARGE SCALE GENOMIC DNA]</scope>
    <source>
        <strain evidence="6 7">KACC 18501</strain>
    </source>
</reference>
<protein>
    <submittedName>
        <fullName evidence="6">YbfB/YjiJ family MFS transporter</fullName>
    </submittedName>
</protein>
<sequence>MTNSSTAVSTQPALAPLRALWVALALSMGAAVSLGLARFSYGLLLPPMRADLGWSYALAGGMNTANAVGYLIGALITPMLMRRHGAARLLILGAVLTSLFMAGSGFVTAAPALLLQRLLAGLASAWVFVAGGLLAARLGAALPSRSSFLLGLYYGGTGFGIALSALVVPAVLQAARGVAHGWAWAWWALALASATGTALLAWAVRVMAEQGLVGSTVAASDTAQRQPVGLRRFGWAIGGYTLFGAGYIGYMTFIIALLREQGASAGFVTLFYSALGVACVASSRLWAGLLDRYRGGQPQAILNMMLGVATLLPVLSPSLPVALVSGVMFGAVFLSVVASTTALVRHNLPQAQWAHGISAFTIAFALGQIVGPTVTGWIADGPGGLARGLVVSAGTLWLGAALASRQR</sequence>
<feature type="transmembrane region" description="Helical" evidence="4">
    <location>
        <begin position="53"/>
        <end position="77"/>
    </location>
</feature>
<dbReference type="InterPro" id="IPR020846">
    <property type="entry name" value="MFS_dom"/>
</dbReference>
<dbReference type="Gene3D" id="1.20.1250.20">
    <property type="entry name" value="MFS general substrate transporter like domains"/>
    <property type="match status" value="2"/>
</dbReference>
<evidence type="ECO:0000313" key="7">
    <source>
        <dbReference type="Proteomes" id="UP001363010"/>
    </source>
</evidence>
<evidence type="ECO:0000256" key="4">
    <source>
        <dbReference type="SAM" id="Phobius"/>
    </source>
</evidence>
<feature type="transmembrane region" description="Helical" evidence="4">
    <location>
        <begin position="148"/>
        <end position="172"/>
    </location>
</feature>
<dbReference type="InterPro" id="IPR036259">
    <property type="entry name" value="MFS_trans_sf"/>
</dbReference>
<feature type="transmembrane region" description="Helical" evidence="4">
    <location>
        <begin position="233"/>
        <end position="258"/>
    </location>
</feature>
<feature type="domain" description="Major facilitator superfamily (MFS) profile" evidence="5">
    <location>
        <begin position="19"/>
        <end position="407"/>
    </location>
</feature>
<keyword evidence="7" id="KW-1185">Reference proteome</keyword>
<dbReference type="PANTHER" id="PTHR23537">
    <property type="match status" value="1"/>
</dbReference>
<feature type="transmembrane region" description="Helical" evidence="4">
    <location>
        <begin position="385"/>
        <end position="403"/>
    </location>
</feature>
<dbReference type="Pfam" id="PF06779">
    <property type="entry name" value="MFS_4"/>
    <property type="match status" value="1"/>
</dbReference>
<proteinExistence type="predicted"/>
<evidence type="ECO:0000256" key="2">
    <source>
        <dbReference type="ARBA" id="ARBA00022989"/>
    </source>
</evidence>
<feature type="transmembrane region" description="Helical" evidence="4">
    <location>
        <begin position="322"/>
        <end position="344"/>
    </location>
</feature>